<evidence type="ECO:0000313" key="3">
    <source>
        <dbReference type="EMBL" id="EAS00660.2"/>
    </source>
</evidence>
<feature type="transmembrane region" description="Helical" evidence="2">
    <location>
        <begin position="32"/>
        <end position="52"/>
    </location>
</feature>
<protein>
    <submittedName>
        <fullName evidence="3">Transmembrane protein, putative</fullName>
    </submittedName>
</protein>
<keyword evidence="2" id="KW-0472">Membrane</keyword>
<dbReference type="PANTHER" id="PTHR31398:SF0">
    <property type="entry name" value="MEIOTIC NUCLEAR DIVISION PROTEIN 1 HOMOLOG"/>
    <property type="match status" value="1"/>
</dbReference>
<reference evidence="4" key="1">
    <citation type="journal article" date="2006" name="PLoS Biol.">
        <title>Macronuclear genome sequence of the ciliate Tetrahymena thermophila, a model eukaryote.</title>
        <authorList>
            <person name="Eisen J.A."/>
            <person name="Coyne R.S."/>
            <person name="Wu M."/>
            <person name="Wu D."/>
            <person name="Thiagarajan M."/>
            <person name="Wortman J.R."/>
            <person name="Badger J.H."/>
            <person name="Ren Q."/>
            <person name="Amedeo P."/>
            <person name="Jones K.M."/>
            <person name="Tallon L.J."/>
            <person name="Delcher A.L."/>
            <person name="Salzberg S.L."/>
            <person name="Silva J.C."/>
            <person name="Haas B.J."/>
            <person name="Majoros W.H."/>
            <person name="Farzad M."/>
            <person name="Carlton J.M."/>
            <person name="Smith R.K. Jr."/>
            <person name="Garg J."/>
            <person name="Pearlman R.E."/>
            <person name="Karrer K.M."/>
            <person name="Sun L."/>
            <person name="Manning G."/>
            <person name="Elde N.C."/>
            <person name="Turkewitz A.P."/>
            <person name="Asai D.J."/>
            <person name="Wilkes D.E."/>
            <person name="Wang Y."/>
            <person name="Cai H."/>
            <person name="Collins K."/>
            <person name="Stewart B.A."/>
            <person name="Lee S.R."/>
            <person name="Wilamowska K."/>
            <person name="Weinberg Z."/>
            <person name="Ruzzo W.L."/>
            <person name="Wloga D."/>
            <person name="Gaertig J."/>
            <person name="Frankel J."/>
            <person name="Tsao C.-C."/>
            <person name="Gorovsky M.A."/>
            <person name="Keeling P.J."/>
            <person name="Waller R.F."/>
            <person name="Patron N.J."/>
            <person name="Cherry J.M."/>
            <person name="Stover N.A."/>
            <person name="Krieger C.J."/>
            <person name="del Toro C."/>
            <person name="Ryder H.F."/>
            <person name="Williamson S.C."/>
            <person name="Barbeau R.A."/>
            <person name="Hamilton E.P."/>
            <person name="Orias E."/>
        </authorList>
    </citation>
    <scope>NUCLEOTIDE SEQUENCE [LARGE SCALE GENOMIC DNA]</scope>
    <source>
        <strain evidence="4">SB210</strain>
    </source>
</reference>
<dbReference type="GO" id="GO:0005634">
    <property type="term" value="C:nucleus"/>
    <property type="evidence" value="ECO:0007669"/>
    <property type="project" value="TreeGrafter"/>
</dbReference>
<sequence length="640" mass="75297">MLSALRFIKRIDIFGAEVGLKYEGQNKYTSRLGGFATLIVGCLISAIFYQQFYQIYNRVNSNLIYEQNFVEIPRRYNLTTHQFSFMIGLQDQNTNPVIDEDIFTIEAIFQFKKPIVQNGTTTYELVSNKVPVGPCTEDDFQVEDIKGYFLSQPYQKYYCLKNQNELYLEGQFDQNFFSVLQFKISECIDKPSCKSPDIRQQFIKTSYAQIYYTDRIVQTQNFEQPFKNVGKTQYYNIFYDYLQQSSFVFTNTKISDDIGLLVESLSIQTQLQFVNDRYQLQSKTTNEFFEISIYLDKNKENSYYRSYKKIPEALSQLGGNFQVLFFLGCLFIQPYNLLKLKNRLHKDIFSVENQNLNKKESSPKSNKKRKNSSFNFKAQSTIQNIINQSQLDYIDEEKIPDQESNKFQFIEKLKEFLGIVPQYIKQQYQEIENMRSIKTIINTQIQFIFLKNLFYQIDFLKIKLINQQSQVFDNKSKNLIETCSKENIFFNQSNIFKQYNNQSFSNLKMLNINDFNIKNDKIADMTVHSLIKNEEDNSKFFSKQNSPLLRDIGSSKKDDVSPEISSKQFKLSQNFDQNQEKNKSEIDVESQSPSIQDLESYIKIFNSIKSLNKNQFQNSIGQLNSKDIKNNQSTNQKQNQ</sequence>
<dbReference type="RefSeq" id="XP_001020905.2">
    <property type="nucleotide sequence ID" value="XM_001020905.2"/>
</dbReference>
<dbReference type="AlphaFoldDB" id="I7MFW5"/>
<dbReference type="EMBL" id="GG662612">
    <property type="protein sequence ID" value="EAS00660.2"/>
    <property type="molecule type" value="Genomic_DNA"/>
</dbReference>
<feature type="compositionally biased region" description="Polar residues" evidence="1">
    <location>
        <begin position="563"/>
        <end position="577"/>
    </location>
</feature>
<organism evidence="3 4">
    <name type="scientific">Tetrahymena thermophila (strain SB210)</name>
    <dbReference type="NCBI Taxonomy" id="312017"/>
    <lineage>
        <taxon>Eukaryota</taxon>
        <taxon>Sar</taxon>
        <taxon>Alveolata</taxon>
        <taxon>Ciliophora</taxon>
        <taxon>Intramacronucleata</taxon>
        <taxon>Oligohymenophorea</taxon>
        <taxon>Hymenostomatida</taxon>
        <taxon>Tetrahymenina</taxon>
        <taxon>Tetrahymenidae</taxon>
        <taxon>Tetrahymena</taxon>
    </lineage>
</organism>
<keyword evidence="4" id="KW-1185">Reference proteome</keyword>
<gene>
    <name evidence="3" type="ORF">TTHERM_00412110</name>
</gene>
<keyword evidence="2" id="KW-1133">Transmembrane helix</keyword>
<evidence type="ECO:0000256" key="2">
    <source>
        <dbReference type="SAM" id="Phobius"/>
    </source>
</evidence>
<dbReference type="KEGG" id="tet:TTHERM_00412110"/>
<keyword evidence="2 3" id="KW-0812">Transmembrane</keyword>
<accession>I7MFW5</accession>
<dbReference type="PANTHER" id="PTHR31398">
    <property type="entry name" value="MEIOTIC NUCLEAR DIVISION PROTEIN 1 HOMOLOG"/>
    <property type="match status" value="1"/>
</dbReference>
<evidence type="ECO:0000256" key="1">
    <source>
        <dbReference type="SAM" id="MobiDB-lite"/>
    </source>
</evidence>
<evidence type="ECO:0000313" key="4">
    <source>
        <dbReference type="Proteomes" id="UP000009168"/>
    </source>
</evidence>
<name>I7MFW5_TETTS</name>
<dbReference type="Proteomes" id="UP000009168">
    <property type="component" value="Unassembled WGS sequence"/>
</dbReference>
<dbReference type="InParanoid" id="I7MFW5"/>
<dbReference type="GeneID" id="7825761"/>
<dbReference type="OrthoDB" id="293272at2759"/>
<proteinExistence type="predicted"/>
<feature type="region of interest" description="Disordered" evidence="1">
    <location>
        <begin position="552"/>
        <end position="592"/>
    </location>
</feature>
<dbReference type="GO" id="GO:0007131">
    <property type="term" value="P:reciprocal meiotic recombination"/>
    <property type="evidence" value="ECO:0007669"/>
    <property type="project" value="TreeGrafter"/>
</dbReference>